<dbReference type="Proteomes" id="UP001234297">
    <property type="component" value="Chromosome 4"/>
</dbReference>
<evidence type="ECO:0000313" key="1">
    <source>
        <dbReference type="EMBL" id="KAJ8619209.1"/>
    </source>
</evidence>
<organism evidence="1 2">
    <name type="scientific">Persea americana</name>
    <name type="common">Avocado</name>
    <dbReference type="NCBI Taxonomy" id="3435"/>
    <lineage>
        <taxon>Eukaryota</taxon>
        <taxon>Viridiplantae</taxon>
        <taxon>Streptophyta</taxon>
        <taxon>Embryophyta</taxon>
        <taxon>Tracheophyta</taxon>
        <taxon>Spermatophyta</taxon>
        <taxon>Magnoliopsida</taxon>
        <taxon>Magnoliidae</taxon>
        <taxon>Laurales</taxon>
        <taxon>Lauraceae</taxon>
        <taxon>Persea</taxon>
    </lineage>
</organism>
<protein>
    <submittedName>
        <fullName evidence="1">Uncharacterized protein</fullName>
    </submittedName>
</protein>
<sequence length="236" mass="26660">MTENENNERSYYMSIGNNRRRRPVGEHFRRRSFDDAKHFPPPMPLLTHSDSLPAHMPWFFKRSYTDNGRLVLQEVKAKHHQFFCARRVNGRLTLRLMHSSECSPRKPDDLIEEDEDEEHEQEQEQEGEDDDDEKSEDESGKRMVGLSLAPSSSSTTSPLVPLLLTDEWPNEGDLCLVKKTNKEMSRAASSPSLLSLGGRTESPPVGGGGGVGVCFPIRRTGSLLKMSMPTIRPVHS</sequence>
<dbReference type="EMBL" id="CM056812">
    <property type="protein sequence ID" value="KAJ8619209.1"/>
    <property type="molecule type" value="Genomic_DNA"/>
</dbReference>
<proteinExistence type="predicted"/>
<gene>
    <name evidence="1" type="ORF">MRB53_015395</name>
</gene>
<comment type="caution">
    <text evidence="1">The sequence shown here is derived from an EMBL/GenBank/DDBJ whole genome shotgun (WGS) entry which is preliminary data.</text>
</comment>
<evidence type="ECO:0000313" key="2">
    <source>
        <dbReference type="Proteomes" id="UP001234297"/>
    </source>
</evidence>
<reference evidence="1 2" key="1">
    <citation type="journal article" date="2022" name="Hortic Res">
        <title>A haplotype resolved chromosomal level avocado genome allows analysis of novel avocado genes.</title>
        <authorList>
            <person name="Nath O."/>
            <person name="Fletcher S.J."/>
            <person name="Hayward A."/>
            <person name="Shaw L.M."/>
            <person name="Masouleh A.K."/>
            <person name="Furtado A."/>
            <person name="Henry R.J."/>
            <person name="Mitter N."/>
        </authorList>
    </citation>
    <scope>NUCLEOTIDE SEQUENCE [LARGE SCALE GENOMIC DNA]</scope>
    <source>
        <strain evidence="2">cv. Hass</strain>
    </source>
</reference>
<keyword evidence="2" id="KW-1185">Reference proteome</keyword>
<accession>A0ACC2KDH1</accession>
<name>A0ACC2KDH1_PERAE</name>